<gene>
    <name evidence="1" type="ORF">chiPu_0024283</name>
</gene>
<dbReference type="Proteomes" id="UP000287033">
    <property type="component" value="Unassembled WGS sequence"/>
</dbReference>
<organism evidence="1 2">
    <name type="scientific">Chiloscyllium punctatum</name>
    <name type="common">Brownbanded bambooshark</name>
    <name type="synonym">Hemiscyllium punctatum</name>
    <dbReference type="NCBI Taxonomy" id="137246"/>
    <lineage>
        <taxon>Eukaryota</taxon>
        <taxon>Metazoa</taxon>
        <taxon>Chordata</taxon>
        <taxon>Craniata</taxon>
        <taxon>Vertebrata</taxon>
        <taxon>Chondrichthyes</taxon>
        <taxon>Elasmobranchii</taxon>
        <taxon>Galeomorphii</taxon>
        <taxon>Galeoidea</taxon>
        <taxon>Orectolobiformes</taxon>
        <taxon>Hemiscylliidae</taxon>
        <taxon>Chiloscyllium</taxon>
    </lineage>
</organism>
<evidence type="ECO:0000313" key="1">
    <source>
        <dbReference type="EMBL" id="GCC40036.1"/>
    </source>
</evidence>
<proteinExistence type="predicted"/>
<name>A0A401TBI1_CHIPU</name>
<protein>
    <submittedName>
        <fullName evidence="1">Uncharacterized protein</fullName>
    </submittedName>
</protein>
<keyword evidence="2" id="KW-1185">Reference proteome</keyword>
<evidence type="ECO:0000313" key="2">
    <source>
        <dbReference type="Proteomes" id="UP000287033"/>
    </source>
</evidence>
<sequence length="81" mass="8772">MDLGEVRAFPPAFSGAIFHQGDSAGRDVRGAATACAFARGRYCARAGMGGADGRRHHLPPRRGVVRYKRMRTLIVRRGSMG</sequence>
<accession>A0A401TBI1</accession>
<reference evidence="1 2" key="1">
    <citation type="journal article" date="2018" name="Nat. Ecol. Evol.">
        <title>Shark genomes provide insights into elasmobranch evolution and the origin of vertebrates.</title>
        <authorList>
            <person name="Hara Y"/>
            <person name="Yamaguchi K"/>
            <person name="Onimaru K"/>
            <person name="Kadota M"/>
            <person name="Koyanagi M"/>
            <person name="Keeley SD"/>
            <person name="Tatsumi K"/>
            <person name="Tanaka K"/>
            <person name="Motone F"/>
            <person name="Kageyama Y"/>
            <person name="Nozu R"/>
            <person name="Adachi N"/>
            <person name="Nishimura O"/>
            <person name="Nakagawa R"/>
            <person name="Tanegashima C"/>
            <person name="Kiyatake I"/>
            <person name="Matsumoto R"/>
            <person name="Murakumo K"/>
            <person name="Nishida K"/>
            <person name="Terakita A"/>
            <person name="Kuratani S"/>
            <person name="Sato K"/>
            <person name="Hyodo S Kuraku.S."/>
        </authorList>
    </citation>
    <scope>NUCLEOTIDE SEQUENCE [LARGE SCALE GENOMIC DNA]</scope>
</reference>
<comment type="caution">
    <text evidence="1">The sequence shown here is derived from an EMBL/GenBank/DDBJ whole genome shotgun (WGS) entry which is preliminary data.</text>
</comment>
<dbReference type="AlphaFoldDB" id="A0A401TBI1"/>
<dbReference type="EMBL" id="BEZZ01036335">
    <property type="protein sequence ID" value="GCC40036.1"/>
    <property type="molecule type" value="Genomic_DNA"/>
</dbReference>